<dbReference type="EMBL" id="JBBPEH010000012">
    <property type="protein sequence ID" value="KAK7531579.1"/>
    <property type="molecule type" value="Genomic_DNA"/>
</dbReference>
<gene>
    <name evidence="2" type="ORF">J3D65DRAFT_119461</name>
</gene>
<feature type="region of interest" description="Disordered" evidence="1">
    <location>
        <begin position="39"/>
        <end position="73"/>
    </location>
</feature>
<evidence type="ECO:0000256" key="1">
    <source>
        <dbReference type="SAM" id="MobiDB-lite"/>
    </source>
</evidence>
<feature type="compositionally biased region" description="Polar residues" evidence="1">
    <location>
        <begin position="8"/>
        <end position="19"/>
    </location>
</feature>
<name>A0ABR1L8K7_9PEZI</name>
<dbReference type="RefSeq" id="XP_066651403.1">
    <property type="nucleotide sequence ID" value="XM_066793815.1"/>
</dbReference>
<feature type="region of interest" description="Disordered" evidence="1">
    <location>
        <begin position="156"/>
        <end position="181"/>
    </location>
</feature>
<feature type="compositionally biased region" description="Basic and acidic residues" evidence="1">
    <location>
        <begin position="156"/>
        <end position="165"/>
    </location>
</feature>
<sequence>MPYHTTRDPQSTPATQPTTVAHPILSSFPFVVAPATWGPISPPPPPPPPPCARPTPCTQHTHTPPHRTSPNQYSGLLPIFRGLSCSSIQPHPAAYLMASWHGRQRVRTAIQAGMRVISRDPAACSACPRSAPTRSACVLSPVARCFLTCGAERQDGGRYAERDGGEETSGGSSGKCCSASSAIAKIRESERKRAENGSDNS</sequence>
<proteinExistence type="predicted"/>
<keyword evidence="3" id="KW-1185">Reference proteome</keyword>
<evidence type="ECO:0000313" key="2">
    <source>
        <dbReference type="EMBL" id="KAK7531579.1"/>
    </source>
</evidence>
<dbReference type="Proteomes" id="UP001360953">
    <property type="component" value="Unassembled WGS sequence"/>
</dbReference>
<accession>A0ABR1L8K7</accession>
<protein>
    <submittedName>
        <fullName evidence="2">Uncharacterized protein</fullName>
    </submittedName>
</protein>
<feature type="region of interest" description="Disordered" evidence="1">
    <location>
        <begin position="1"/>
        <end position="20"/>
    </location>
</feature>
<reference evidence="2 3" key="1">
    <citation type="submission" date="2024-04" db="EMBL/GenBank/DDBJ databases">
        <title>Phyllosticta paracitricarpa is synonymous to the EU quarantine fungus P. citricarpa based on phylogenomic analyses.</title>
        <authorList>
            <consortium name="Lawrence Berkeley National Laboratory"/>
            <person name="Van ingen-buijs V.A."/>
            <person name="Van westerhoven A.C."/>
            <person name="Haridas S."/>
            <person name="Skiadas P."/>
            <person name="Martin F."/>
            <person name="Groenewald J.Z."/>
            <person name="Crous P.W."/>
            <person name="Seidl M.F."/>
        </authorList>
    </citation>
    <scope>NUCLEOTIDE SEQUENCE [LARGE SCALE GENOMIC DNA]</scope>
    <source>
        <strain evidence="2 3">CPC 17464</strain>
    </source>
</reference>
<feature type="compositionally biased region" description="Low complexity" evidence="1">
    <location>
        <begin position="54"/>
        <end position="70"/>
    </location>
</feature>
<comment type="caution">
    <text evidence="2">The sequence shown here is derived from an EMBL/GenBank/DDBJ whole genome shotgun (WGS) entry which is preliminary data.</text>
</comment>
<evidence type="ECO:0000313" key="3">
    <source>
        <dbReference type="Proteomes" id="UP001360953"/>
    </source>
</evidence>
<feature type="compositionally biased region" description="Pro residues" evidence="1">
    <location>
        <begin position="40"/>
        <end position="53"/>
    </location>
</feature>
<organism evidence="2 3">
    <name type="scientific">Phyllosticta citribraziliensis</name>
    <dbReference type="NCBI Taxonomy" id="989973"/>
    <lineage>
        <taxon>Eukaryota</taxon>
        <taxon>Fungi</taxon>
        <taxon>Dikarya</taxon>
        <taxon>Ascomycota</taxon>
        <taxon>Pezizomycotina</taxon>
        <taxon>Dothideomycetes</taxon>
        <taxon>Dothideomycetes incertae sedis</taxon>
        <taxon>Botryosphaeriales</taxon>
        <taxon>Phyllostictaceae</taxon>
        <taxon>Phyllosticta</taxon>
    </lineage>
</organism>
<dbReference type="GeneID" id="92026721"/>